<dbReference type="InterPro" id="IPR050344">
    <property type="entry name" value="Peptidase_M1_aminopeptidases"/>
</dbReference>
<evidence type="ECO:0000256" key="5">
    <source>
        <dbReference type="ARBA" id="ARBA00022801"/>
    </source>
</evidence>
<feature type="domain" description="Peptidase M1 membrane alanine aminopeptidase" evidence="12">
    <location>
        <begin position="41"/>
        <end position="262"/>
    </location>
</feature>
<evidence type="ECO:0000256" key="3">
    <source>
        <dbReference type="ARBA" id="ARBA00022670"/>
    </source>
</evidence>
<gene>
    <name evidence="14" type="ORF">AAFF_G00223680</name>
</gene>
<protein>
    <recommendedName>
        <fullName evidence="16">Aminopeptidase</fullName>
    </recommendedName>
</protein>
<feature type="signal peptide" evidence="11">
    <location>
        <begin position="1"/>
        <end position="18"/>
    </location>
</feature>
<evidence type="ECO:0000256" key="4">
    <source>
        <dbReference type="ARBA" id="ARBA00022723"/>
    </source>
</evidence>
<keyword evidence="2" id="KW-0031">Aminopeptidase</keyword>
<evidence type="ECO:0000256" key="7">
    <source>
        <dbReference type="ARBA" id="ARBA00023049"/>
    </source>
</evidence>
<keyword evidence="4 9" id="KW-0479">Metal-binding</keyword>
<dbReference type="InterPro" id="IPR024571">
    <property type="entry name" value="ERAP1-like_C_dom"/>
</dbReference>
<dbReference type="EMBL" id="JAINUG010000003">
    <property type="protein sequence ID" value="KAJ8417525.1"/>
    <property type="molecule type" value="Genomic_DNA"/>
</dbReference>
<keyword evidence="6 9" id="KW-0862">Zinc</keyword>
<feature type="chain" id="PRO_5042242447" description="Aminopeptidase" evidence="11">
    <location>
        <begin position="19"/>
        <end position="698"/>
    </location>
</feature>
<comment type="cofactor">
    <cofactor evidence="9">
        <name>Zn(2+)</name>
        <dbReference type="ChEBI" id="CHEBI:29105"/>
    </cofactor>
    <text evidence="9">Binds 1 zinc ion per subunit.</text>
</comment>
<accession>A0AAD7X253</accession>
<dbReference type="Gene3D" id="1.10.390.10">
    <property type="entry name" value="Neutral Protease Domain 2"/>
    <property type="match status" value="1"/>
</dbReference>
<dbReference type="Gene3D" id="2.60.40.1910">
    <property type="match status" value="1"/>
</dbReference>
<dbReference type="FunFam" id="1.25.50.20:FF:000003">
    <property type="entry name" value="Leucyl-cystinyl aminopeptidase"/>
    <property type="match status" value="1"/>
</dbReference>
<keyword evidence="7" id="KW-0482">Metalloprotease</keyword>
<dbReference type="InterPro" id="IPR027268">
    <property type="entry name" value="Peptidase_M4/M1_CTD_sf"/>
</dbReference>
<evidence type="ECO:0000256" key="6">
    <source>
        <dbReference type="ARBA" id="ARBA00022833"/>
    </source>
</evidence>
<evidence type="ECO:0008006" key="16">
    <source>
        <dbReference type="Google" id="ProtNLM"/>
    </source>
</evidence>
<feature type="site" description="Transition state stabilizer" evidence="10">
    <location>
        <position position="198"/>
    </location>
</feature>
<evidence type="ECO:0000256" key="8">
    <source>
        <dbReference type="PIRSR" id="PIRSR634016-1"/>
    </source>
</evidence>
<dbReference type="Pfam" id="PF01433">
    <property type="entry name" value="Peptidase_M1"/>
    <property type="match status" value="1"/>
</dbReference>
<feature type="active site" description="Proton acceptor" evidence="8">
    <location>
        <position position="113"/>
    </location>
</feature>
<evidence type="ECO:0000313" key="15">
    <source>
        <dbReference type="Proteomes" id="UP001221898"/>
    </source>
</evidence>
<dbReference type="InterPro" id="IPR014782">
    <property type="entry name" value="Peptidase_M1_dom"/>
</dbReference>
<evidence type="ECO:0000259" key="13">
    <source>
        <dbReference type="Pfam" id="PF11838"/>
    </source>
</evidence>
<dbReference type="PRINTS" id="PR00756">
    <property type="entry name" value="ALADIPTASE"/>
</dbReference>
<dbReference type="Proteomes" id="UP001221898">
    <property type="component" value="Unassembled WGS sequence"/>
</dbReference>
<dbReference type="GO" id="GO:0006508">
    <property type="term" value="P:proteolysis"/>
    <property type="evidence" value="ECO:0007669"/>
    <property type="project" value="UniProtKB-KW"/>
</dbReference>
<evidence type="ECO:0000256" key="11">
    <source>
        <dbReference type="SAM" id="SignalP"/>
    </source>
</evidence>
<evidence type="ECO:0000313" key="14">
    <source>
        <dbReference type="EMBL" id="KAJ8417525.1"/>
    </source>
</evidence>
<comment type="similarity">
    <text evidence="1">Belongs to the peptidase M1 family.</text>
</comment>
<sequence length="698" mass="80591">MSTYLVAFVICNFSSVTAQTKRGITVSVFAPAHQINQTDHALQATVKILDFYEEYLQIPYPLPKIDLVAIPDFEAGAMENWGLVTFRETSLLYEAQTGDLRTKAWISLVIAHELAHQWFGNLVTMEWWNDLWLNEGFASYLEYLAIDHLEPSWCVGEQLLLGSVYKALEKDAFLTSHSISLPVSNTMQIRERFNIISYSKGSSILRMLHSYLADGVFMDGIRLYLRQHSYGVVEQNDLWEALSEAHRRRGSVENISALMDSWVRQQGYPVVSVKIEGNRVHLRQDSFTVPPQDNTNSLWLIPFTFYSCSSPISYSHLMSRREEVIDLPSDVSWIKANVNSSGFYRVRYDRATLGALATQLYWGPDIFSPADRASLIDDTFHLASQGSVGYSEAFDLSLFLREEEEFLPISAFLGHMTNMVAKFSFSKKPCITRMLKEHLWTMLGRLVEAQHWEDEGLLSTQNRRVKLLSLATELRYLPAEQDAVRLFHFWMAKDGNHPLPRTLRPLVFRVGVRRGGEAEWNFLLQKYRESFSSTDRVAMLAALCHTQNQRNITWLLREAMQNEVIKTQDLSVIVSQLAHHPRTNELAWSFLQSNWDELLTKFSLGSSYLCGMVTAITSQFQSQKKYDEVFHFFITQKRLGHLFLVDHSLEMIWVNMWWLQVHTNAVQSWLQKTYPKTFSAYPHCKKEHSSGFMLTLKF</sequence>
<dbReference type="PANTHER" id="PTHR11533:SF156">
    <property type="entry name" value="ENDOPLASMIC RETICULUM AMINOPEPTIDASE 1"/>
    <property type="match status" value="1"/>
</dbReference>
<reference evidence="14" key="1">
    <citation type="journal article" date="2023" name="Science">
        <title>Genome structures resolve the early diversification of teleost fishes.</title>
        <authorList>
            <person name="Parey E."/>
            <person name="Louis A."/>
            <person name="Montfort J."/>
            <person name="Bouchez O."/>
            <person name="Roques C."/>
            <person name="Iampietro C."/>
            <person name="Lluch J."/>
            <person name="Castinel A."/>
            <person name="Donnadieu C."/>
            <person name="Desvignes T."/>
            <person name="Floi Bucao C."/>
            <person name="Jouanno E."/>
            <person name="Wen M."/>
            <person name="Mejri S."/>
            <person name="Dirks R."/>
            <person name="Jansen H."/>
            <person name="Henkel C."/>
            <person name="Chen W.J."/>
            <person name="Zahm M."/>
            <person name="Cabau C."/>
            <person name="Klopp C."/>
            <person name="Thompson A.W."/>
            <person name="Robinson-Rechavi M."/>
            <person name="Braasch I."/>
            <person name="Lecointre G."/>
            <person name="Bobe J."/>
            <person name="Postlethwait J.H."/>
            <person name="Berthelot C."/>
            <person name="Roest Crollius H."/>
            <person name="Guiguen Y."/>
        </authorList>
    </citation>
    <scope>NUCLEOTIDE SEQUENCE</scope>
    <source>
        <strain evidence="14">NC1722</strain>
    </source>
</reference>
<dbReference type="GO" id="GO:0070006">
    <property type="term" value="F:metalloaminopeptidase activity"/>
    <property type="evidence" value="ECO:0007669"/>
    <property type="project" value="TreeGrafter"/>
</dbReference>
<dbReference type="GO" id="GO:0005615">
    <property type="term" value="C:extracellular space"/>
    <property type="evidence" value="ECO:0007669"/>
    <property type="project" value="TreeGrafter"/>
</dbReference>
<evidence type="ECO:0000259" key="12">
    <source>
        <dbReference type="Pfam" id="PF01433"/>
    </source>
</evidence>
<dbReference type="Pfam" id="PF11838">
    <property type="entry name" value="ERAP1_C"/>
    <property type="match status" value="1"/>
</dbReference>
<dbReference type="InterPro" id="IPR034016">
    <property type="entry name" value="M1_APN-typ"/>
</dbReference>
<evidence type="ECO:0000256" key="10">
    <source>
        <dbReference type="PIRSR" id="PIRSR634016-4"/>
    </source>
</evidence>
<dbReference type="InterPro" id="IPR001930">
    <property type="entry name" value="Peptidase_M1"/>
</dbReference>
<comment type="caution">
    <text evidence="14">The sequence shown here is derived from an EMBL/GenBank/DDBJ whole genome shotgun (WGS) entry which is preliminary data.</text>
</comment>
<organism evidence="14 15">
    <name type="scientific">Aldrovandia affinis</name>
    <dbReference type="NCBI Taxonomy" id="143900"/>
    <lineage>
        <taxon>Eukaryota</taxon>
        <taxon>Metazoa</taxon>
        <taxon>Chordata</taxon>
        <taxon>Craniata</taxon>
        <taxon>Vertebrata</taxon>
        <taxon>Euteleostomi</taxon>
        <taxon>Actinopterygii</taxon>
        <taxon>Neopterygii</taxon>
        <taxon>Teleostei</taxon>
        <taxon>Notacanthiformes</taxon>
        <taxon>Halosauridae</taxon>
        <taxon>Aldrovandia</taxon>
    </lineage>
</organism>
<feature type="domain" description="ERAP1-like C-terminal" evidence="13">
    <location>
        <begin position="333"/>
        <end position="637"/>
    </location>
</feature>
<dbReference type="FunFam" id="1.10.390.10:FF:000006">
    <property type="entry name" value="Puromycin-sensitive aminopeptidase"/>
    <property type="match status" value="1"/>
</dbReference>
<dbReference type="PANTHER" id="PTHR11533">
    <property type="entry name" value="PROTEASE M1 ZINC METALLOPROTEASE"/>
    <property type="match status" value="1"/>
</dbReference>
<evidence type="ECO:0000256" key="2">
    <source>
        <dbReference type="ARBA" id="ARBA00022438"/>
    </source>
</evidence>
<feature type="binding site" evidence="9">
    <location>
        <position position="112"/>
    </location>
    <ligand>
        <name>Zn(2+)</name>
        <dbReference type="ChEBI" id="CHEBI:29105"/>
        <note>catalytic</note>
    </ligand>
</feature>
<dbReference type="GO" id="GO:0008270">
    <property type="term" value="F:zinc ion binding"/>
    <property type="evidence" value="ECO:0007669"/>
    <property type="project" value="InterPro"/>
</dbReference>
<keyword evidence="15" id="KW-1185">Reference proteome</keyword>
<dbReference type="CDD" id="cd09601">
    <property type="entry name" value="M1_APN-Q_like"/>
    <property type="match status" value="1"/>
</dbReference>
<evidence type="ECO:0000256" key="1">
    <source>
        <dbReference type="ARBA" id="ARBA00010136"/>
    </source>
</evidence>
<proteinExistence type="inferred from homology"/>
<keyword evidence="3" id="KW-0645">Protease</keyword>
<dbReference type="GO" id="GO:0043171">
    <property type="term" value="P:peptide catabolic process"/>
    <property type="evidence" value="ECO:0007669"/>
    <property type="project" value="TreeGrafter"/>
</dbReference>
<name>A0AAD7X253_9TELE</name>
<dbReference type="GO" id="GO:0042277">
    <property type="term" value="F:peptide binding"/>
    <property type="evidence" value="ECO:0007669"/>
    <property type="project" value="TreeGrafter"/>
</dbReference>
<keyword evidence="11" id="KW-0732">Signal</keyword>
<keyword evidence="5" id="KW-0378">Hydrolase</keyword>
<dbReference type="GO" id="GO:0016020">
    <property type="term" value="C:membrane"/>
    <property type="evidence" value="ECO:0007669"/>
    <property type="project" value="TreeGrafter"/>
</dbReference>
<feature type="binding site" evidence="9">
    <location>
        <position position="116"/>
    </location>
    <ligand>
        <name>Zn(2+)</name>
        <dbReference type="ChEBI" id="CHEBI:29105"/>
        <note>catalytic</note>
    </ligand>
</feature>
<dbReference type="AlphaFoldDB" id="A0AAD7X253"/>
<evidence type="ECO:0000256" key="9">
    <source>
        <dbReference type="PIRSR" id="PIRSR634016-3"/>
    </source>
</evidence>
<dbReference type="GO" id="GO:0005737">
    <property type="term" value="C:cytoplasm"/>
    <property type="evidence" value="ECO:0007669"/>
    <property type="project" value="TreeGrafter"/>
</dbReference>
<dbReference type="Gene3D" id="1.25.50.20">
    <property type="match status" value="1"/>
</dbReference>
<feature type="binding site" evidence="9">
    <location>
        <position position="135"/>
    </location>
    <ligand>
        <name>Zn(2+)</name>
        <dbReference type="ChEBI" id="CHEBI:29105"/>
        <note>catalytic</note>
    </ligand>
</feature>
<dbReference type="SUPFAM" id="SSF55486">
    <property type="entry name" value="Metalloproteases ('zincins'), catalytic domain"/>
    <property type="match status" value="1"/>
</dbReference>